<comment type="subcellular location">
    <subcellularLocation>
        <location evidence="2">Peroxisome</location>
    </subcellularLocation>
</comment>
<comment type="caution">
    <text evidence="16">The sequence shown here is derived from an EMBL/GenBank/DDBJ whole genome shotgun (WGS) entry which is preliminary data.</text>
</comment>
<evidence type="ECO:0000256" key="9">
    <source>
        <dbReference type="ARBA" id="ARBA00023140"/>
    </source>
</evidence>
<evidence type="ECO:0000256" key="8">
    <source>
        <dbReference type="ARBA" id="ARBA00023098"/>
    </source>
</evidence>
<dbReference type="InterPro" id="IPR002655">
    <property type="entry name" value="Acyl-CoA_oxidase_C"/>
</dbReference>
<dbReference type="Gene3D" id="1.10.540.10">
    <property type="entry name" value="Acyl-CoA dehydrogenase/oxidase, N-terminal domain"/>
    <property type="match status" value="1"/>
</dbReference>
<dbReference type="FunFam" id="2.40.110.10:FF:000003">
    <property type="entry name" value="Acyl-coenzyme A oxidase"/>
    <property type="match status" value="1"/>
</dbReference>
<dbReference type="GO" id="GO:0033540">
    <property type="term" value="P:fatty acid beta-oxidation using acyl-CoA oxidase"/>
    <property type="evidence" value="ECO:0007669"/>
    <property type="project" value="TreeGrafter"/>
</dbReference>
<evidence type="ECO:0000256" key="11">
    <source>
        <dbReference type="PIRSR" id="PIRSR000168-1"/>
    </source>
</evidence>
<dbReference type="PANTHER" id="PTHR10909:SF250">
    <property type="entry name" value="PEROXISOMAL ACYL-COENZYME A OXIDASE 1"/>
    <property type="match status" value="1"/>
</dbReference>
<evidence type="ECO:0000256" key="6">
    <source>
        <dbReference type="ARBA" id="ARBA00022832"/>
    </source>
</evidence>
<evidence type="ECO:0000256" key="12">
    <source>
        <dbReference type="PIRSR" id="PIRSR000168-2"/>
    </source>
</evidence>
<evidence type="ECO:0000256" key="10">
    <source>
        <dbReference type="PIRNR" id="PIRNR000168"/>
    </source>
</evidence>
<dbReference type="GO" id="GO:0005777">
    <property type="term" value="C:peroxisome"/>
    <property type="evidence" value="ECO:0007669"/>
    <property type="project" value="UniProtKB-SubCell"/>
</dbReference>
<dbReference type="GO" id="GO:0005504">
    <property type="term" value="F:fatty acid binding"/>
    <property type="evidence" value="ECO:0007669"/>
    <property type="project" value="TreeGrafter"/>
</dbReference>
<dbReference type="FunFam" id="1.20.140.10:FF:000005">
    <property type="entry name" value="Acyl-coenzyme A oxidase"/>
    <property type="match status" value="1"/>
</dbReference>
<dbReference type="PANTHER" id="PTHR10909">
    <property type="entry name" value="ELECTRON TRANSPORT OXIDOREDUCTASE"/>
    <property type="match status" value="1"/>
</dbReference>
<dbReference type="InterPro" id="IPR029320">
    <property type="entry name" value="Acyl-CoA_ox_N"/>
</dbReference>
<dbReference type="SUPFAM" id="SSF47203">
    <property type="entry name" value="Acyl-CoA dehydrogenase C-terminal domain-like"/>
    <property type="match status" value="2"/>
</dbReference>
<keyword evidence="9" id="KW-0576">Peroxisome</keyword>
<keyword evidence="5 10" id="KW-0274">FAD</keyword>
<keyword evidence="17" id="KW-1185">Reference proteome</keyword>
<feature type="binding site" evidence="12">
    <location>
        <position position="157"/>
    </location>
    <ligand>
        <name>FAD</name>
        <dbReference type="ChEBI" id="CHEBI:57692"/>
    </ligand>
</feature>
<evidence type="ECO:0000259" key="14">
    <source>
        <dbReference type="Pfam" id="PF14749"/>
    </source>
</evidence>
<dbReference type="InterPro" id="IPR036250">
    <property type="entry name" value="AcylCo_DH-like_C"/>
</dbReference>
<dbReference type="Gene3D" id="1.20.140.10">
    <property type="entry name" value="Butyryl-CoA Dehydrogenase, subunit A, domain 3"/>
    <property type="match status" value="2"/>
</dbReference>
<sequence length="677" mass="77695">MSSGEEILKTGSIRHKRVHHSLLRERSQADFDPYELKLFIFDSEDMLKAKESADKAIEIHDVFRTPSEWHSWDREEKVRDAMRKIYHFHKKQKDIGFQGLTYKRMMVACEESMGQVPVDLHYYMFVTCIKYLASDEQKALWLSDAKKLKMHGCYAQTEMGHGSNIAGLETTATFDRSTDEFVIHTPSLSAYKFWPGELGKFATHAIVFAKLIIDGTDHGVQSFLVEIRDKRNHCLLPGVIAGDIGPKYGFNMKDNGYMALNHVRIPRTQMLSRYSEVSEEGVFTKKGNLKILYTAMQTIRILIVRMAFKNLSKGLTIAIRYGIVRTQFKDKAGSDEERAIIDYQTHQFKLIPILSQCYAFLFVYQKVSKDFSDLKKRIKAGDLTGINDLHTISSGMKAFYTWMTLEGLETCRQSCGGAGYSMFSGLPGLVQDYAAQVTYEGDNTVMAQQGARFLVKSLGKMMKGETLTGWVSYLNKVYEVTEYKCKAEKPEDFDSLETLEEMLVVKTCFMVGDTCMKMMQGDEPMQTKWNEMYQQELVEMSKAHTMLVTFQIFRDGIKSSWLQESTKKHLCNLCKVFAAHQIYLDSAPLFECGYFSGGHQKMLLEYMKMQFKLIRPVMLPLIESFGHNDNILNSCIGNSYGDILENQLESAVNSDLNRKDMFPDFEKYMKPFYNAKI</sequence>
<feature type="active site" description="Proton acceptor" evidence="11">
    <location>
        <position position="440"/>
    </location>
</feature>
<keyword evidence="8" id="KW-0443">Lipid metabolism</keyword>
<evidence type="ECO:0000256" key="3">
    <source>
        <dbReference type="ARBA" id="ARBA00006288"/>
    </source>
</evidence>
<keyword evidence="4 10" id="KW-0285">Flavoprotein</keyword>
<dbReference type="Gene3D" id="2.40.110.10">
    <property type="entry name" value="Butyryl-CoA Dehydrogenase, subunit A, domain 2"/>
    <property type="match status" value="1"/>
</dbReference>
<dbReference type="Pfam" id="PF14749">
    <property type="entry name" value="Acyl-CoA_ox_N"/>
    <property type="match status" value="1"/>
</dbReference>
<gene>
    <name evidence="16" type="ORF">ECRASSUSDP1_LOCUS1917</name>
</gene>
<dbReference type="AlphaFoldDB" id="A0AAD1X2F7"/>
<evidence type="ECO:0000256" key="5">
    <source>
        <dbReference type="ARBA" id="ARBA00022827"/>
    </source>
</evidence>
<feature type="binding site" evidence="12">
    <location>
        <position position="196"/>
    </location>
    <ligand>
        <name>FAD</name>
        <dbReference type="ChEBI" id="CHEBI:57692"/>
    </ligand>
</feature>
<feature type="domain" description="Acyl-CoA oxidase C-alpha1" evidence="15">
    <location>
        <begin position="293"/>
        <end position="455"/>
    </location>
</feature>
<dbReference type="Pfam" id="PF22924">
    <property type="entry name" value="ACOX_C_alpha1"/>
    <property type="match status" value="1"/>
</dbReference>
<dbReference type="Proteomes" id="UP001295684">
    <property type="component" value="Unassembled WGS sequence"/>
</dbReference>
<dbReference type="GO" id="GO:0055088">
    <property type="term" value="P:lipid homeostasis"/>
    <property type="evidence" value="ECO:0007669"/>
    <property type="project" value="TreeGrafter"/>
</dbReference>
<dbReference type="InterPro" id="IPR046373">
    <property type="entry name" value="Acyl-CoA_Oxase/DH_mid-dom_sf"/>
</dbReference>
<keyword evidence="7" id="KW-0560">Oxidoreductase</keyword>
<evidence type="ECO:0000313" key="16">
    <source>
        <dbReference type="EMBL" id="CAI2360613.1"/>
    </source>
</evidence>
<comment type="similarity">
    <text evidence="3 10">Belongs to the acyl-CoA oxidase family.</text>
</comment>
<accession>A0AAD1X2F7</accession>
<feature type="domain" description="Acyl-coenzyme A oxidase N-terminal" evidence="14">
    <location>
        <begin position="32"/>
        <end position="150"/>
    </location>
</feature>
<comment type="cofactor">
    <cofactor evidence="1">
        <name>FAD</name>
        <dbReference type="ChEBI" id="CHEBI:57692"/>
    </cofactor>
</comment>
<dbReference type="SUPFAM" id="SSF56645">
    <property type="entry name" value="Acyl-CoA dehydrogenase NM domain-like"/>
    <property type="match status" value="1"/>
</dbReference>
<name>A0AAD1X2F7_EUPCR</name>
<dbReference type="PIRSF" id="PIRSF000168">
    <property type="entry name" value="Acyl-CoA_oxidase"/>
    <property type="match status" value="1"/>
</dbReference>
<evidence type="ECO:0000256" key="4">
    <source>
        <dbReference type="ARBA" id="ARBA00022630"/>
    </source>
</evidence>
<dbReference type="InterPro" id="IPR055060">
    <property type="entry name" value="ACOX_C_alpha1"/>
</dbReference>
<dbReference type="Pfam" id="PF01756">
    <property type="entry name" value="ACOX"/>
    <property type="match status" value="1"/>
</dbReference>
<dbReference type="InterPro" id="IPR037069">
    <property type="entry name" value="AcylCoA_DH/ox_N_sf"/>
</dbReference>
<dbReference type="InterPro" id="IPR012258">
    <property type="entry name" value="Acyl-CoA_oxidase"/>
</dbReference>
<protein>
    <recommendedName>
        <fullName evidence="10">Acyl-coenzyme A oxidase</fullName>
    </recommendedName>
</protein>
<reference evidence="16" key="1">
    <citation type="submission" date="2023-07" db="EMBL/GenBank/DDBJ databases">
        <authorList>
            <consortium name="AG Swart"/>
            <person name="Singh M."/>
            <person name="Singh A."/>
            <person name="Seah K."/>
            <person name="Emmerich C."/>
        </authorList>
    </citation>
    <scope>NUCLEOTIDE SEQUENCE</scope>
    <source>
        <strain evidence="16">DP1</strain>
    </source>
</reference>
<evidence type="ECO:0000256" key="7">
    <source>
        <dbReference type="ARBA" id="ARBA00023002"/>
    </source>
</evidence>
<evidence type="ECO:0000259" key="15">
    <source>
        <dbReference type="Pfam" id="PF22924"/>
    </source>
</evidence>
<dbReference type="GO" id="GO:0071949">
    <property type="term" value="F:FAD binding"/>
    <property type="evidence" value="ECO:0007669"/>
    <property type="project" value="InterPro"/>
</dbReference>
<dbReference type="InterPro" id="IPR009100">
    <property type="entry name" value="AcylCoA_DH/oxidase_NM_dom_sf"/>
</dbReference>
<dbReference type="EMBL" id="CAMPGE010001812">
    <property type="protein sequence ID" value="CAI2360613.1"/>
    <property type="molecule type" value="Genomic_DNA"/>
</dbReference>
<evidence type="ECO:0000259" key="13">
    <source>
        <dbReference type="Pfam" id="PF01756"/>
    </source>
</evidence>
<dbReference type="GO" id="GO:0003997">
    <property type="term" value="F:acyl-CoA oxidase activity"/>
    <property type="evidence" value="ECO:0007669"/>
    <property type="project" value="InterPro"/>
</dbReference>
<evidence type="ECO:0000313" key="17">
    <source>
        <dbReference type="Proteomes" id="UP001295684"/>
    </source>
</evidence>
<feature type="domain" description="Acyl-CoA oxidase C-terminal" evidence="13">
    <location>
        <begin position="496"/>
        <end position="673"/>
    </location>
</feature>
<keyword evidence="6" id="KW-0276">Fatty acid metabolism</keyword>
<proteinExistence type="inferred from homology"/>
<organism evidence="16 17">
    <name type="scientific">Euplotes crassus</name>
    <dbReference type="NCBI Taxonomy" id="5936"/>
    <lineage>
        <taxon>Eukaryota</taxon>
        <taxon>Sar</taxon>
        <taxon>Alveolata</taxon>
        <taxon>Ciliophora</taxon>
        <taxon>Intramacronucleata</taxon>
        <taxon>Spirotrichea</taxon>
        <taxon>Hypotrichia</taxon>
        <taxon>Euplotida</taxon>
        <taxon>Euplotidae</taxon>
        <taxon>Moneuplotes</taxon>
    </lineage>
</organism>
<evidence type="ECO:0000256" key="1">
    <source>
        <dbReference type="ARBA" id="ARBA00001974"/>
    </source>
</evidence>
<evidence type="ECO:0000256" key="2">
    <source>
        <dbReference type="ARBA" id="ARBA00004275"/>
    </source>
</evidence>